<accession>A0A8X6MQN8</accession>
<comment type="caution">
    <text evidence="1">The sequence shown here is derived from an EMBL/GenBank/DDBJ whole genome shotgun (WGS) entry which is preliminary data.</text>
</comment>
<dbReference type="Proteomes" id="UP000887013">
    <property type="component" value="Unassembled WGS sequence"/>
</dbReference>
<organism evidence="1 2">
    <name type="scientific">Nephila pilipes</name>
    <name type="common">Giant wood spider</name>
    <name type="synonym">Nephila maculata</name>
    <dbReference type="NCBI Taxonomy" id="299642"/>
    <lineage>
        <taxon>Eukaryota</taxon>
        <taxon>Metazoa</taxon>
        <taxon>Ecdysozoa</taxon>
        <taxon>Arthropoda</taxon>
        <taxon>Chelicerata</taxon>
        <taxon>Arachnida</taxon>
        <taxon>Araneae</taxon>
        <taxon>Araneomorphae</taxon>
        <taxon>Entelegynae</taxon>
        <taxon>Araneoidea</taxon>
        <taxon>Nephilidae</taxon>
        <taxon>Nephila</taxon>
    </lineage>
</organism>
<keyword evidence="2" id="KW-1185">Reference proteome</keyword>
<evidence type="ECO:0000313" key="2">
    <source>
        <dbReference type="Proteomes" id="UP000887013"/>
    </source>
</evidence>
<proteinExistence type="predicted"/>
<dbReference type="EMBL" id="BMAW01001128">
    <property type="protein sequence ID" value="GFS72694.1"/>
    <property type="molecule type" value="Genomic_DNA"/>
</dbReference>
<gene>
    <name evidence="1" type="ORF">NPIL_321071</name>
</gene>
<feature type="non-terminal residue" evidence="1">
    <location>
        <position position="67"/>
    </location>
</feature>
<reference evidence="1" key="1">
    <citation type="submission" date="2020-08" db="EMBL/GenBank/DDBJ databases">
        <title>Multicomponent nature underlies the extraordinary mechanical properties of spider dragline silk.</title>
        <authorList>
            <person name="Kono N."/>
            <person name="Nakamura H."/>
            <person name="Mori M."/>
            <person name="Yoshida Y."/>
            <person name="Ohtoshi R."/>
            <person name="Malay A.D."/>
            <person name="Moran D.A.P."/>
            <person name="Tomita M."/>
            <person name="Numata K."/>
            <person name="Arakawa K."/>
        </authorList>
    </citation>
    <scope>NUCLEOTIDE SEQUENCE</scope>
</reference>
<evidence type="ECO:0000313" key="1">
    <source>
        <dbReference type="EMBL" id="GFS72694.1"/>
    </source>
</evidence>
<sequence length="67" mass="7821">MAKRCDFYERDAATERNFAIRGKCVATNDLCNYGSQRWQHPMVMSRCTLRSSNRKSHPAVYWTSGME</sequence>
<name>A0A8X6MQN8_NEPPI</name>
<protein>
    <submittedName>
        <fullName evidence="1">Uncharacterized protein</fullName>
    </submittedName>
</protein>
<dbReference type="AlphaFoldDB" id="A0A8X6MQN8"/>
<dbReference type="OrthoDB" id="10282562at2759"/>